<protein>
    <submittedName>
        <fullName evidence="2">Uncharacterized protein</fullName>
    </submittedName>
</protein>
<keyword evidence="3" id="KW-1185">Reference proteome</keyword>
<dbReference type="EMBL" id="JARKIE010000001">
    <property type="protein sequence ID" value="KAJ7710440.1"/>
    <property type="molecule type" value="Genomic_DNA"/>
</dbReference>
<feature type="chain" id="PRO_5042015538" evidence="1">
    <location>
        <begin position="17"/>
        <end position="253"/>
    </location>
</feature>
<sequence length="253" mass="27945">MLSVLSTLLLVSTIHSSPTARSASPASKRGLGTSVIWQGLGPLPLILNVQNIDYDARSPQVEDGQWFHLVDGGPGVEVSPGTQVGWRLTDEPNSEIVFYMTANPVFLTASYTGSGANQPNPVTSFGNVGAATFQGWGGAESTLYLRTKERQPTSAIVKASGPILSSFNVRKVHRRHGIRMAQNLVGTARLPVNCLRDLTPLGRIRVYLLPDMFRSYHHPIFRENGKHFFQEKLYYVKESKIPASHWLWIFSAN</sequence>
<dbReference type="AlphaFoldDB" id="A0AAD7H2L2"/>
<comment type="caution">
    <text evidence="2">The sequence shown here is derived from an EMBL/GenBank/DDBJ whole genome shotgun (WGS) entry which is preliminary data.</text>
</comment>
<name>A0AAD7H2L2_MYCRO</name>
<evidence type="ECO:0000313" key="3">
    <source>
        <dbReference type="Proteomes" id="UP001221757"/>
    </source>
</evidence>
<accession>A0AAD7H2L2</accession>
<dbReference type="Proteomes" id="UP001221757">
    <property type="component" value="Unassembled WGS sequence"/>
</dbReference>
<keyword evidence="1" id="KW-0732">Signal</keyword>
<organism evidence="2 3">
    <name type="scientific">Mycena rosella</name>
    <name type="common">Pink bonnet</name>
    <name type="synonym">Agaricus rosellus</name>
    <dbReference type="NCBI Taxonomy" id="1033263"/>
    <lineage>
        <taxon>Eukaryota</taxon>
        <taxon>Fungi</taxon>
        <taxon>Dikarya</taxon>
        <taxon>Basidiomycota</taxon>
        <taxon>Agaricomycotina</taxon>
        <taxon>Agaricomycetes</taxon>
        <taxon>Agaricomycetidae</taxon>
        <taxon>Agaricales</taxon>
        <taxon>Marasmiineae</taxon>
        <taxon>Mycenaceae</taxon>
        <taxon>Mycena</taxon>
    </lineage>
</organism>
<evidence type="ECO:0000313" key="2">
    <source>
        <dbReference type="EMBL" id="KAJ7710440.1"/>
    </source>
</evidence>
<evidence type="ECO:0000256" key="1">
    <source>
        <dbReference type="SAM" id="SignalP"/>
    </source>
</evidence>
<gene>
    <name evidence="2" type="ORF">B0H17DRAFT_1123589</name>
</gene>
<reference evidence="2" key="1">
    <citation type="submission" date="2023-03" db="EMBL/GenBank/DDBJ databases">
        <title>Massive genome expansion in bonnet fungi (Mycena s.s.) driven by repeated elements and novel gene families across ecological guilds.</title>
        <authorList>
            <consortium name="Lawrence Berkeley National Laboratory"/>
            <person name="Harder C.B."/>
            <person name="Miyauchi S."/>
            <person name="Viragh M."/>
            <person name="Kuo A."/>
            <person name="Thoen E."/>
            <person name="Andreopoulos B."/>
            <person name="Lu D."/>
            <person name="Skrede I."/>
            <person name="Drula E."/>
            <person name="Henrissat B."/>
            <person name="Morin E."/>
            <person name="Kohler A."/>
            <person name="Barry K."/>
            <person name="LaButti K."/>
            <person name="Morin E."/>
            <person name="Salamov A."/>
            <person name="Lipzen A."/>
            <person name="Mereny Z."/>
            <person name="Hegedus B."/>
            <person name="Baldrian P."/>
            <person name="Stursova M."/>
            <person name="Weitz H."/>
            <person name="Taylor A."/>
            <person name="Grigoriev I.V."/>
            <person name="Nagy L.G."/>
            <person name="Martin F."/>
            <person name="Kauserud H."/>
        </authorList>
    </citation>
    <scope>NUCLEOTIDE SEQUENCE</scope>
    <source>
        <strain evidence="2">CBHHK067</strain>
    </source>
</reference>
<feature type="signal peptide" evidence="1">
    <location>
        <begin position="1"/>
        <end position="16"/>
    </location>
</feature>
<proteinExistence type="predicted"/>